<dbReference type="PANTHER" id="PTHR43464:SF19">
    <property type="entry name" value="UBIQUINONE BIOSYNTHESIS O-METHYLTRANSFERASE, MITOCHONDRIAL"/>
    <property type="match status" value="1"/>
</dbReference>
<sequence length="255" mass="28948">MEDLRASVNENEIKMFETFALTWWDPNGMAMLLHRMIPKIRIPLMLDTFIEEGMIKPENRDKSNVFEGLKILDVGSGVGLMSEPMALLGAEVVGIDPAAKLVQVAREHLEKTHGESLKVEYHCDTVESFCRANCGRFDAVTFFDVAEHVADVRSVLRASVECLKPGGQIFITTWNKTFMGWLYGIVMLEYVTGIVPRGAHSISMFVRPETIERLLAEFGCEKTDVRGTWFSLWTKDWSFSSYKDVFYAMKASKLK</sequence>
<dbReference type="InterPro" id="IPR029063">
    <property type="entry name" value="SAM-dependent_MTases_sf"/>
</dbReference>
<dbReference type="Gene3D" id="3.40.50.150">
    <property type="entry name" value="Vaccinia Virus protein VP39"/>
    <property type="match status" value="1"/>
</dbReference>
<dbReference type="NCBIfam" id="TIGR01983">
    <property type="entry name" value="UbiG"/>
    <property type="match status" value="1"/>
</dbReference>
<accession>A0A1B3PDM8</accession>
<evidence type="ECO:0000313" key="5">
    <source>
        <dbReference type="EMBL" id="AOG17820.1"/>
    </source>
</evidence>
<dbReference type="InterPro" id="IPR010233">
    <property type="entry name" value="UbiG_MeTrfase"/>
</dbReference>
<dbReference type="GO" id="GO:0032259">
    <property type="term" value="P:methylation"/>
    <property type="evidence" value="ECO:0007669"/>
    <property type="project" value="UniProtKB-KW"/>
</dbReference>
<dbReference type="PANTHER" id="PTHR43464">
    <property type="entry name" value="METHYLTRANSFERASE"/>
    <property type="match status" value="1"/>
</dbReference>
<keyword evidence="4" id="KW-0949">S-adenosyl-L-methionine</keyword>
<dbReference type="GO" id="GO:0005739">
    <property type="term" value="C:mitochondrion"/>
    <property type="evidence" value="ECO:0007669"/>
    <property type="project" value="TreeGrafter"/>
</dbReference>
<evidence type="ECO:0000256" key="3">
    <source>
        <dbReference type="ARBA" id="ARBA00022688"/>
    </source>
</evidence>
<dbReference type="EMBL" id="KU660022">
    <property type="protein sequence ID" value="AOG17820.1"/>
    <property type="molecule type" value="mRNA"/>
</dbReference>
<protein>
    <submittedName>
        <fullName evidence="5">Putative 2-polyprenyl-6-methoxy-14-benzoquinone methyltransferase</fullName>
    </submittedName>
</protein>
<keyword evidence="1 5" id="KW-0489">Methyltransferase</keyword>
<keyword evidence="2 5" id="KW-0808">Transferase</keyword>
<dbReference type="GO" id="GO:0010420">
    <property type="term" value="F:polyprenyldihydroxybenzoate methyltransferase activity"/>
    <property type="evidence" value="ECO:0007669"/>
    <property type="project" value="InterPro"/>
</dbReference>
<dbReference type="SUPFAM" id="SSF53335">
    <property type="entry name" value="S-adenosyl-L-methionine-dependent methyltransferases"/>
    <property type="match status" value="1"/>
</dbReference>
<dbReference type="AlphaFoldDB" id="A0A1B3PDM8"/>
<dbReference type="Pfam" id="PF13489">
    <property type="entry name" value="Methyltransf_23"/>
    <property type="match status" value="1"/>
</dbReference>
<dbReference type="CDD" id="cd02440">
    <property type="entry name" value="AdoMet_MTases"/>
    <property type="match status" value="1"/>
</dbReference>
<organism evidence="5">
    <name type="scientific">Polypedilum nubifer</name>
    <dbReference type="NCBI Taxonomy" id="54969"/>
    <lineage>
        <taxon>Eukaryota</taxon>
        <taxon>Metazoa</taxon>
        <taxon>Ecdysozoa</taxon>
        <taxon>Arthropoda</taxon>
        <taxon>Hexapoda</taxon>
        <taxon>Insecta</taxon>
        <taxon>Pterygota</taxon>
        <taxon>Neoptera</taxon>
        <taxon>Endopterygota</taxon>
        <taxon>Diptera</taxon>
        <taxon>Nematocera</taxon>
        <taxon>Chironomoidea</taxon>
        <taxon>Chironomidae</taxon>
        <taxon>Chironominae</taxon>
        <taxon>Polypedilum</taxon>
        <taxon>Polypedilum</taxon>
    </lineage>
</organism>
<proteinExistence type="evidence at transcript level"/>
<keyword evidence="3" id="KW-0831">Ubiquinone biosynthesis</keyword>
<dbReference type="GO" id="GO:0061542">
    <property type="term" value="F:3-demethylubiquinol 3-O-methyltransferase activity"/>
    <property type="evidence" value="ECO:0007669"/>
    <property type="project" value="InterPro"/>
</dbReference>
<evidence type="ECO:0000256" key="4">
    <source>
        <dbReference type="ARBA" id="ARBA00022691"/>
    </source>
</evidence>
<gene>
    <name evidence="5" type="primary">Ubmt10</name>
</gene>
<feature type="non-terminal residue" evidence="5">
    <location>
        <position position="255"/>
    </location>
</feature>
<evidence type="ECO:0000256" key="1">
    <source>
        <dbReference type="ARBA" id="ARBA00022603"/>
    </source>
</evidence>
<reference evidence="5" key="1">
    <citation type="submission" date="2016-01" db="EMBL/GenBank/DDBJ databases">
        <title>Diversity of S-adenosylmethionine dependent methyltransferases of the cryptobiotic chironomid in relation to desiccation stress resistance.</title>
        <authorList>
            <person name="Deviatiiarov R."/>
            <person name="Gusev O."/>
            <person name="Aupov R."/>
            <person name="Cornette R."/>
            <person name="Kikawada T."/>
        </authorList>
    </citation>
    <scope>NUCLEOTIDE SEQUENCE</scope>
</reference>
<name>A0A1B3PDM8_9DIPT</name>
<evidence type="ECO:0000256" key="2">
    <source>
        <dbReference type="ARBA" id="ARBA00022679"/>
    </source>
</evidence>